<dbReference type="CDD" id="cd00146">
    <property type="entry name" value="PKD"/>
    <property type="match status" value="1"/>
</dbReference>
<dbReference type="Gene3D" id="2.60.40.10">
    <property type="entry name" value="Immunoglobulins"/>
    <property type="match status" value="1"/>
</dbReference>
<reference evidence="2 3" key="1">
    <citation type="submission" date="2015-07" db="EMBL/GenBank/DDBJ databases">
        <title>The draft genome sequence of Leadbetterella sp. JN14-9.</title>
        <authorList>
            <person name="Liu Y."/>
            <person name="Du J."/>
            <person name="Shao Z."/>
        </authorList>
    </citation>
    <scope>NUCLEOTIDE SEQUENCE [LARGE SCALE GENOMIC DNA]</scope>
    <source>
        <strain evidence="2 3">JN14-9</strain>
    </source>
</reference>
<dbReference type="SUPFAM" id="SSF50974">
    <property type="entry name" value="Nitrous oxide reductase, N-terminal domain"/>
    <property type="match status" value="1"/>
</dbReference>
<dbReference type="Pfam" id="PF18911">
    <property type="entry name" value="PKD_4"/>
    <property type="match status" value="1"/>
</dbReference>
<sequence length="879" mass="96017">MFSGLLWIISLAGLKEGYAQTIYASKACAIDLERDPNTGQITGCPNPTYFFDQDSTSNNWVWSFGDGQPPIGGMRNPTWYFQSTGTYTVSLFKTNQSGVQTRVTKEITVGAMPQQPLFNGQPSTDTTVCSGSPLTLNPFGLTNPTLNNYDYLWFPGGDTTKTITVDSSGCYSVEVFDKVTRCSRTAKITVNFCYEPASSGGGNERWYFGNGATLEFQGTGEVAERDSLAESGSVFGEAEQDSVVYQPIPGGSNPLNTNSATAMVYGPSGALAFYTDGVNIYDGNDEQILDSLGLGTLSGNNTASQAVAIVPKSNCNECPHHQYYVFTKDKDTGLLSYSVIDLRYNEGLGMITERNVPVAYDIADKLAVRSVNDGAGFELITHSENGSEFQFMTLDTLGLITRRQTLGAPYANEESQNGYLVYSTDQELLAQGVVINGQNYVQIFAYDPDTQQWSQINSIELGISAPPSVYGLSFNEDNRFLYATISGNPSAGETSYLLQIPLFLVDDATISSEIEIISSSTTDQYGAIQLGPQNPQAPRGKQLYMVVNGGSQIAYIQEPDFQGGPAAVGFIDVANGVDLNGTSGLGLPTVAYAAQNQEGGGVSATYFGNCFNSTTALETQNICDPMRNEVLWEFEDGTTMKGQNVNYTFPKLGWNKIKATITVYNTSQVKRVIDNAILNQIINLTETECTEIVLEDSIYIKPSPEISLTPPFYVCLRDNPVDPVVIDPDVTGGDTFEYLWQTSLGVPLTVGPRDTAQYIQIPDTYLLDVENNFECSTQETVLVESGCIPDTQFPTAFTPGGMNPTFSFYYKHTDNPNLKIYNRWGEIVFETNNLDTTWNGTLKGSPVPTGVYAYVLTYDAIDFPEWGRQKEVGSVWILR</sequence>
<dbReference type="STRING" id="1605367.AFM12_07915"/>
<gene>
    <name evidence="2" type="ORF">AFM12_07915</name>
</gene>
<dbReference type="InterPro" id="IPR011045">
    <property type="entry name" value="N2O_reductase_N"/>
</dbReference>
<keyword evidence="3" id="KW-1185">Reference proteome</keyword>
<comment type="caution">
    <text evidence="2">The sequence shown here is derived from an EMBL/GenBank/DDBJ whole genome shotgun (WGS) entry which is preliminary data.</text>
</comment>
<evidence type="ECO:0000313" key="2">
    <source>
        <dbReference type="EMBL" id="KPM48537.1"/>
    </source>
</evidence>
<protein>
    <recommendedName>
        <fullName evidence="1">PKD domain-containing protein</fullName>
    </recommendedName>
</protein>
<dbReference type="SUPFAM" id="SSF49299">
    <property type="entry name" value="PKD domain"/>
    <property type="match status" value="1"/>
</dbReference>
<evidence type="ECO:0000259" key="1">
    <source>
        <dbReference type="PROSITE" id="PS50093"/>
    </source>
</evidence>
<proteinExistence type="predicted"/>
<dbReference type="InterPro" id="IPR035986">
    <property type="entry name" value="PKD_dom_sf"/>
</dbReference>
<dbReference type="InterPro" id="IPR013783">
    <property type="entry name" value="Ig-like_fold"/>
</dbReference>
<dbReference type="Pfam" id="PF13585">
    <property type="entry name" value="CHU_C"/>
    <property type="match status" value="1"/>
</dbReference>
<dbReference type="InterPro" id="IPR000601">
    <property type="entry name" value="PKD_dom"/>
</dbReference>
<feature type="domain" description="PKD" evidence="1">
    <location>
        <begin position="60"/>
        <end position="109"/>
    </location>
</feature>
<name>A0A0P7C5F7_9BACT</name>
<organism evidence="2 3">
    <name type="scientific">Jiulongibacter sediminis</name>
    <dbReference type="NCBI Taxonomy" id="1605367"/>
    <lineage>
        <taxon>Bacteria</taxon>
        <taxon>Pseudomonadati</taxon>
        <taxon>Bacteroidota</taxon>
        <taxon>Cytophagia</taxon>
        <taxon>Cytophagales</taxon>
        <taxon>Leadbetterellaceae</taxon>
        <taxon>Jiulongibacter</taxon>
    </lineage>
</organism>
<dbReference type="EMBL" id="LGTQ01000006">
    <property type="protein sequence ID" value="KPM48537.1"/>
    <property type="molecule type" value="Genomic_DNA"/>
</dbReference>
<dbReference type="PATRIC" id="fig|1605367.3.peg.2960"/>
<dbReference type="Proteomes" id="UP000050454">
    <property type="component" value="Unassembled WGS sequence"/>
</dbReference>
<accession>A0A0P7C5F7</accession>
<evidence type="ECO:0000313" key="3">
    <source>
        <dbReference type="Proteomes" id="UP000050454"/>
    </source>
</evidence>
<dbReference type="AlphaFoldDB" id="A0A0P7C5F7"/>
<dbReference type="PROSITE" id="PS50093">
    <property type="entry name" value="PKD"/>
    <property type="match status" value="1"/>
</dbReference>